<keyword evidence="1" id="KW-0472">Membrane</keyword>
<keyword evidence="1" id="KW-1133">Transmembrane helix</keyword>
<dbReference type="PANTHER" id="PTHR37947">
    <property type="entry name" value="BLL2462 PROTEIN"/>
    <property type="match status" value="1"/>
</dbReference>
<evidence type="ECO:0000313" key="3">
    <source>
        <dbReference type="Proteomes" id="UP000572377"/>
    </source>
</evidence>
<dbReference type="RefSeq" id="WP_171321283.1">
    <property type="nucleotide sequence ID" value="NZ_JABFBC010000001.1"/>
</dbReference>
<comment type="caution">
    <text evidence="2">The sequence shown here is derived from an EMBL/GenBank/DDBJ whole genome shotgun (WGS) entry which is preliminary data.</text>
</comment>
<organism evidence="2 3">
    <name type="scientific">Halovulum dunhuangense</name>
    <dbReference type="NCBI Taxonomy" id="1505036"/>
    <lineage>
        <taxon>Bacteria</taxon>
        <taxon>Pseudomonadati</taxon>
        <taxon>Pseudomonadota</taxon>
        <taxon>Alphaproteobacteria</taxon>
        <taxon>Rhodobacterales</taxon>
        <taxon>Paracoccaceae</taxon>
        <taxon>Halovulum</taxon>
    </lineage>
</organism>
<feature type="transmembrane region" description="Helical" evidence="1">
    <location>
        <begin position="38"/>
        <end position="55"/>
    </location>
</feature>
<protein>
    <recommendedName>
        <fullName evidence="4">Glutamine amidotransferase</fullName>
    </recommendedName>
</protein>
<evidence type="ECO:0000256" key="1">
    <source>
        <dbReference type="SAM" id="Phobius"/>
    </source>
</evidence>
<dbReference type="Proteomes" id="UP000572377">
    <property type="component" value="Unassembled WGS sequence"/>
</dbReference>
<dbReference type="InterPro" id="IPR029062">
    <property type="entry name" value="Class_I_gatase-like"/>
</dbReference>
<reference evidence="2 3" key="1">
    <citation type="submission" date="2020-05" db="EMBL/GenBank/DDBJ databases">
        <title>Gimesia benthica sp. nov., a novel planctomycete isolated from a deep-sea water sample of the Northwest Indian Ocean.</title>
        <authorList>
            <person name="Wang J."/>
            <person name="Ruan C."/>
            <person name="Song L."/>
            <person name="Zhu Y."/>
            <person name="Li A."/>
            <person name="Zheng X."/>
            <person name="Wang L."/>
            <person name="Lu Z."/>
            <person name="Huang Y."/>
            <person name="Du W."/>
            <person name="Zhou Y."/>
            <person name="Huang L."/>
            <person name="Dai X."/>
        </authorList>
    </citation>
    <scope>NUCLEOTIDE SEQUENCE [LARGE SCALE GENOMIC DNA]</scope>
    <source>
        <strain evidence="2 3">YYQ-30</strain>
    </source>
</reference>
<dbReference type="PANTHER" id="PTHR37947:SF1">
    <property type="entry name" value="BLL2462 PROTEIN"/>
    <property type="match status" value="1"/>
</dbReference>
<accession>A0A849KP77</accession>
<gene>
    <name evidence="2" type="ORF">HMH01_00145</name>
</gene>
<dbReference type="SUPFAM" id="SSF52317">
    <property type="entry name" value="Class I glutamine amidotransferase-like"/>
    <property type="match status" value="1"/>
</dbReference>
<sequence length="699" mass="75800">MESTITFAPLLPLPLLAALALLSAGLVAFAVWRGLTGWWLRGLAALVLLAALADPRWREEDRAYLPDIAFVVTDATASQGIDVRPDQMGALMPELSARLQALAARAEAGLEIREISVTDAAGADAAQGSRLLSALAEAAAEVSEDRIAGAILVTDGQVHDPEALAAFPAPVHVILTGRADEWDRRLVMETAPAFAIVGEQVELRLRIETLGRAPADLPERVPLEVSVNGAEPLRFDILADTSQTLPLELDRGGMNVLQITVPTAQGELTERNNQAVLSINGIRDRLRVLLVSGEPYAGERTWRNLLKSDAAVDLVHFTILRPPEKQDGVPVFELSLIAFPTRELFMDKVDEFDLIIFDRYRRRGVLPSLYIENIARYVREGGAVLIASGPAFAGAESLYRTPLRDVLPAAPTARVLEEGFVPRVSAIGERHPVTNGLTDFAPRPTAEDGTPGWGRWFRLIDMEAMSGDTVMEGPEGRPLLVLDRPGEGRIAMLASDHAWLWSRGYEGGGPQQELLRRLAHWLMQEPELEEEVLRAEPDGAEVTVTRRTLGDTAAPVTVTGPSGETFALNLSEVAPGTWQARFAATENGIYRLSDGTIEAVTAVGPAAPKEFENPVSDRAVLAPLADTTGGGILRFDEVGTPDLRRVAENRTAEGRGWLGLVRRDAYDVQDIRLTALAPGWLMLFLAGALVLAAWRIEGR</sequence>
<keyword evidence="3" id="KW-1185">Reference proteome</keyword>
<evidence type="ECO:0000313" key="2">
    <source>
        <dbReference type="EMBL" id="NNU78833.1"/>
    </source>
</evidence>
<proteinExistence type="predicted"/>
<feature type="transmembrane region" description="Helical" evidence="1">
    <location>
        <begin position="673"/>
        <end position="696"/>
    </location>
</feature>
<dbReference type="Gene3D" id="3.40.50.880">
    <property type="match status" value="1"/>
</dbReference>
<dbReference type="EMBL" id="JABFBC010000001">
    <property type="protein sequence ID" value="NNU78833.1"/>
    <property type="molecule type" value="Genomic_DNA"/>
</dbReference>
<name>A0A849KP77_9RHOB</name>
<evidence type="ECO:0008006" key="4">
    <source>
        <dbReference type="Google" id="ProtNLM"/>
    </source>
</evidence>
<dbReference type="AlphaFoldDB" id="A0A849KP77"/>
<keyword evidence="1" id="KW-0812">Transmembrane</keyword>